<evidence type="ECO:0000259" key="3">
    <source>
        <dbReference type="Pfam" id="PF08659"/>
    </source>
</evidence>
<name>A0A9P4TP80_CURKU</name>
<dbReference type="Gene3D" id="3.90.180.10">
    <property type="entry name" value="Medium-chain alcohol dehydrogenases, catalytic domain"/>
    <property type="match status" value="1"/>
</dbReference>
<gene>
    <name evidence="4" type="ORF">E8E13_004678</name>
</gene>
<dbReference type="EMBL" id="SWKU01000001">
    <property type="protein sequence ID" value="KAF3010651.1"/>
    <property type="molecule type" value="Genomic_DNA"/>
</dbReference>
<protein>
    <recommendedName>
        <fullName evidence="3">Ketoreductase (KR) domain-containing protein</fullName>
    </recommendedName>
</protein>
<sequence>MPRLEIRFSKVFLTCRSHDHLEKLRITGRATLIDRRSALQQPAFQNFFEAILTDEKDDLPPLCNIVKPGGRVVALGQSASVGMRSVAGLFLRKGATIGVFHRTADFAKVATQQIEIRYAAEHCGIADEAAQKRTLLAEALGLLRRGVVSSSPCERFDLAKLPEAINRLAQGDFVGSAIITRTAATRIPIRVVTSSLTFNPDASYLLVGCLGGLGRSLAAWMTARGARHFIFLSRSGADKPEAAALLEELHELARSQHPDLTAKVIRGDVSIRDDVSRAISSASKPTKGVVQVAMVLKE</sequence>
<dbReference type="Gene3D" id="3.40.50.720">
    <property type="entry name" value="NAD(P)-binding Rossmann-like Domain"/>
    <property type="match status" value="1"/>
</dbReference>
<dbReference type="PANTHER" id="PTHR43775">
    <property type="entry name" value="FATTY ACID SYNTHASE"/>
    <property type="match status" value="1"/>
</dbReference>
<dbReference type="InterPro" id="IPR013968">
    <property type="entry name" value="PKS_KR"/>
</dbReference>
<dbReference type="GO" id="GO:0004312">
    <property type="term" value="F:fatty acid synthase activity"/>
    <property type="evidence" value="ECO:0007669"/>
    <property type="project" value="TreeGrafter"/>
</dbReference>
<dbReference type="OrthoDB" id="329835at2759"/>
<dbReference type="GO" id="GO:0044550">
    <property type="term" value="P:secondary metabolite biosynthetic process"/>
    <property type="evidence" value="ECO:0007669"/>
    <property type="project" value="TreeGrafter"/>
</dbReference>
<dbReference type="InterPro" id="IPR050091">
    <property type="entry name" value="PKS_NRPS_Biosynth_Enz"/>
</dbReference>
<dbReference type="Proteomes" id="UP000801428">
    <property type="component" value="Unassembled WGS sequence"/>
</dbReference>
<accession>A0A9P4TP80</accession>
<dbReference type="SUPFAM" id="SSF51735">
    <property type="entry name" value="NAD(P)-binding Rossmann-fold domains"/>
    <property type="match status" value="1"/>
</dbReference>
<proteinExistence type="predicted"/>
<dbReference type="InterPro" id="IPR036291">
    <property type="entry name" value="NAD(P)-bd_dom_sf"/>
</dbReference>
<dbReference type="GO" id="GO:0006633">
    <property type="term" value="P:fatty acid biosynthetic process"/>
    <property type="evidence" value="ECO:0007669"/>
    <property type="project" value="TreeGrafter"/>
</dbReference>
<comment type="caution">
    <text evidence="4">The sequence shown here is derived from an EMBL/GenBank/DDBJ whole genome shotgun (WGS) entry which is preliminary data.</text>
</comment>
<reference evidence="4" key="1">
    <citation type="submission" date="2019-04" db="EMBL/GenBank/DDBJ databases">
        <title>Sequencing of skin fungus with MAO and IRED activity.</title>
        <authorList>
            <person name="Marsaioli A.J."/>
            <person name="Bonatto J.M.C."/>
            <person name="Reis Junior O."/>
        </authorList>
    </citation>
    <scope>NUCLEOTIDE SEQUENCE</scope>
    <source>
        <strain evidence="4">30M1</strain>
    </source>
</reference>
<feature type="domain" description="Ketoreductase (KR)" evidence="3">
    <location>
        <begin position="202"/>
        <end position="297"/>
    </location>
</feature>
<keyword evidence="5" id="KW-1185">Reference proteome</keyword>
<dbReference type="PANTHER" id="PTHR43775:SF37">
    <property type="entry name" value="SI:DKEY-61P9.11"/>
    <property type="match status" value="1"/>
</dbReference>
<organism evidence="4 5">
    <name type="scientific">Curvularia kusanoi</name>
    <name type="common">Cochliobolus kusanoi</name>
    <dbReference type="NCBI Taxonomy" id="90978"/>
    <lineage>
        <taxon>Eukaryota</taxon>
        <taxon>Fungi</taxon>
        <taxon>Dikarya</taxon>
        <taxon>Ascomycota</taxon>
        <taxon>Pezizomycotina</taxon>
        <taxon>Dothideomycetes</taxon>
        <taxon>Pleosporomycetidae</taxon>
        <taxon>Pleosporales</taxon>
        <taxon>Pleosporineae</taxon>
        <taxon>Pleosporaceae</taxon>
        <taxon>Curvularia</taxon>
    </lineage>
</organism>
<dbReference type="Pfam" id="PF08659">
    <property type="entry name" value="KR"/>
    <property type="match status" value="1"/>
</dbReference>
<evidence type="ECO:0000256" key="2">
    <source>
        <dbReference type="ARBA" id="ARBA00022553"/>
    </source>
</evidence>
<evidence type="ECO:0000256" key="1">
    <source>
        <dbReference type="ARBA" id="ARBA00022450"/>
    </source>
</evidence>
<keyword evidence="2" id="KW-0597">Phosphoprotein</keyword>
<evidence type="ECO:0000313" key="5">
    <source>
        <dbReference type="Proteomes" id="UP000801428"/>
    </source>
</evidence>
<evidence type="ECO:0000313" key="4">
    <source>
        <dbReference type="EMBL" id="KAF3010651.1"/>
    </source>
</evidence>
<keyword evidence="1" id="KW-0596">Phosphopantetheine</keyword>
<dbReference type="AlphaFoldDB" id="A0A9P4TP80"/>